<proteinExistence type="predicted"/>
<dbReference type="EMBL" id="BAABUJ010000012">
    <property type="protein sequence ID" value="GAA5799083.1"/>
    <property type="molecule type" value="Genomic_DNA"/>
</dbReference>
<dbReference type="Proteomes" id="UP001476247">
    <property type="component" value="Unassembled WGS sequence"/>
</dbReference>
<evidence type="ECO:0000313" key="2">
    <source>
        <dbReference type="Proteomes" id="UP001476247"/>
    </source>
</evidence>
<comment type="caution">
    <text evidence="1">The sequence shown here is derived from an EMBL/GenBank/DDBJ whole genome shotgun (WGS) entry which is preliminary data.</text>
</comment>
<organism evidence="1 2">
    <name type="scientific">Helicostylum pulchrum</name>
    <dbReference type="NCBI Taxonomy" id="562976"/>
    <lineage>
        <taxon>Eukaryota</taxon>
        <taxon>Fungi</taxon>
        <taxon>Fungi incertae sedis</taxon>
        <taxon>Mucoromycota</taxon>
        <taxon>Mucoromycotina</taxon>
        <taxon>Mucoromycetes</taxon>
        <taxon>Mucorales</taxon>
        <taxon>Mucorineae</taxon>
        <taxon>Mucoraceae</taxon>
        <taxon>Helicostylum</taxon>
    </lineage>
</organism>
<name>A0ABP9XXC2_9FUNG</name>
<keyword evidence="2" id="KW-1185">Reference proteome</keyword>
<gene>
    <name evidence="1" type="ORF">HPULCUR_004492</name>
</gene>
<protein>
    <submittedName>
        <fullName evidence="1">Uncharacterized protein</fullName>
    </submittedName>
</protein>
<evidence type="ECO:0000313" key="1">
    <source>
        <dbReference type="EMBL" id="GAA5799083.1"/>
    </source>
</evidence>
<accession>A0ABP9XXC2</accession>
<sequence length="224" mass="25499">MTSISIQKKAAKPIILSKSGPIMENLFRGSGCKLMCQSPSAPDLCVSEYAKKPEQWKYYYDKSKVVVASLIHLKGHMKHSKFTYEEAKSFNSPFVICEGLEADLHIIRLVSEDWCVIEKVKDIDLPSSIIDIKDGKIVEYVNHLRRMKDGPPKSPDHGSGEFYQNLTATKYYSDKKKFELKGIIQLDKILLDYKGYTEDVKIPIFQALGKCSFVYSIDYGICIH</sequence>
<reference evidence="1 2" key="1">
    <citation type="submission" date="2024-04" db="EMBL/GenBank/DDBJ databases">
        <title>genome sequences of Mucor flavus KT1a and Helicostylum pulchrum KT1b strains isolation_sourced from the surface of a dry-aged beef.</title>
        <authorList>
            <person name="Toyotome T."/>
            <person name="Hosono M."/>
            <person name="Torimaru M."/>
            <person name="Fukuda K."/>
            <person name="Mikami N."/>
        </authorList>
    </citation>
    <scope>NUCLEOTIDE SEQUENCE [LARGE SCALE GENOMIC DNA]</scope>
    <source>
        <strain evidence="1 2">KT1b</strain>
    </source>
</reference>